<reference evidence="2 3" key="1">
    <citation type="submission" date="2021-06" db="EMBL/GenBank/DDBJ databases">
        <title>Caerostris extrusa draft genome.</title>
        <authorList>
            <person name="Kono N."/>
            <person name="Arakawa K."/>
        </authorList>
    </citation>
    <scope>NUCLEOTIDE SEQUENCE [LARGE SCALE GENOMIC DNA]</scope>
</reference>
<evidence type="ECO:0000313" key="3">
    <source>
        <dbReference type="Proteomes" id="UP001054945"/>
    </source>
</evidence>
<gene>
    <name evidence="2" type="ORF">CEXT_488651</name>
</gene>
<dbReference type="EMBL" id="BPLR01021162">
    <property type="protein sequence ID" value="GIX86693.1"/>
    <property type="molecule type" value="Genomic_DNA"/>
</dbReference>
<comment type="caution">
    <text evidence="2">The sequence shown here is derived from an EMBL/GenBank/DDBJ whole genome shotgun (WGS) entry which is preliminary data.</text>
</comment>
<evidence type="ECO:0000256" key="1">
    <source>
        <dbReference type="SAM" id="MobiDB-lite"/>
    </source>
</evidence>
<organism evidence="2 3">
    <name type="scientific">Caerostris extrusa</name>
    <name type="common">Bark spider</name>
    <name type="synonym">Caerostris bankana</name>
    <dbReference type="NCBI Taxonomy" id="172846"/>
    <lineage>
        <taxon>Eukaryota</taxon>
        <taxon>Metazoa</taxon>
        <taxon>Ecdysozoa</taxon>
        <taxon>Arthropoda</taxon>
        <taxon>Chelicerata</taxon>
        <taxon>Arachnida</taxon>
        <taxon>Araneae</taxon>
        <taxon>Araneomorphae</taxon>
        <taxon>Entelegynae</taxon>
        <taxon>Araneoidea</taxon>
        <taxon>Araneidae</taxon>
        <taxon>Caerostris</taxon>
    </lineage>
</organism>
<name>A0AAV4NQK4_CAEEX</name>
<evidence type="ECO:0000313" key="2">
    <source>
        <dbReference type="EMBL" id="GIX86693.1"/>
    </source>
</evidence>
<sequence>MVGVIYARPLTPASLDCVRFLYKMDGLHSRAESTLRCERGVPPRLNLKVTASNRNELLVCFVSEEPTRWYLQRTPRQWANERQDGSGGVGELSASELDE</sequence>
<keyword evidence="3" id="KW-1185">Reference proteome</keyword>
<protein>
    <submittedName>
        <fullName evidence="2">Uncharacterized protein</fullName>
    </submittedName>
</protein>
<accession>A0AAV4NQK4</accession>
<proteinExistence type="predicted"/>
<dbReference type="AlphaFoldDB" id="A0AAV4NQK4"/>
<dbReference type="Proteomes" id="UP001054945">
    <property type="component" value="Unassembled WGS sequence"/>
</dbReference>
<feature type="region of interest" description="Disordered" evidence="1">
    <location>
        <begin position="80"/>
        <end position="99"/>
    </location>
</feature>